<dbReference type="GO" id="GO:0005506">
    <property type="term" value="F:iron ion binding"/>
    <property type="evidence" value="ECO:0007669"/>
    <property type="project" value="InterPro"/>
</dbReference>
<dbReference type="PANTHER" id="PTHR24305:SF157">
    <property type="entry name" value="N-ACETYLTRYPTOPHAN 6-HYDROXYLASE IVOC-RELATED"/>
    <property type="match status" value="1"/>
</dbReference>
<keyword evidence="8" id="KW-0472">Membrane</keyword>
<accession>A0A5N6VWT0</accession>
<keyword evidence="7" id="KW-0503">Monooxygenase</keyword>
<keyword evidence="5" id="KW-0560">Oxidoreductase</keyword>
<protein>
    <submittedName>
        <fullName evidence="9">Cytochrome P450</fullName>
    </submittedName>
</protein>
<dbReference type="InterPro" id="IPR036396">
    <property type="entry name" value="Cyt_P450_sf"/>
</dbReference>
<dbReference type="PANTHER" id="PTHR24305">
    <property type="entry name" value="CYTOCHROME P450"/>
    <property type="match status" value="1"/>
</dbReference>
<dbReference type="InterPro" id="IPR001128">
    <property type="entry name" value="Cyt_P450"/>
</dbReference>
<dbReference type="Gene3D" id="1.10.630.10">
    <property type="entry name" value="Cytochrome P450"/>
    <property type="match status" value="2"/>
</dbReference>
<keyword evidence="3" id="KW-0349">Heme</keyword>
<evidence type="ECO:0000256" key="7">
    <source>
        <dbReference type="ARBA" id="ARBA00023033"/>
    </source>
</evidence>
<evidence type="ECO:0000256" key="5">
    <source>
        <dbReference type="ARBA" id="ARBA00023002"/>
    </source>
</evidence>
<keyword evidence="10" id="KW-1185">Reference proteome</keyword>
<dbReference type="GO" id="GO:0016705">
    <property type="term" value="F:oxidoreductase activity, acting on paired donors, with incorporation or reduction of molecular oxygen"/>
    <property type="evidence" value="ECO:0007669"/>
    <property type="project" value="InterPro"/>
</dbReference>
<dbReference type="GO" id="GO:0004497">
    <property type="term" value="F:monooxygenase activity"/>
    <property type="evidence" value="ECO:0007669"/>
    <property type="project" value="UniProtKB-KW"/>
</dbReference>
<evidence type="ECO:0000256" key="1">
    <source>
        <dbReference type="ARBA" id="ARBA00001971"/>
    </source>
</evidence>
<keyword evidence="6" id="KW-0408">Iron</keyword>
<keyword evidence="8" id="KW-1133">Transmembrane helix</keyword>
<keyword evidence="4" id="KW-0479">Metal-binding</keyword>
<dbReference type="GO" id="GO:0020037">
    <property type="term" value="F:heme binding"/>
    <property type="evidence" value="ECO:0007669"/>
    <property type="project" value="InterPro"/>
</dbReference>
<evidence type="ECO:0000256" key="6">
    <source>
        <dbReference type="ARBA" id="ARBA00023004"/>
    </source>
</evidence>
<evidence type="ECO:0000313" key="9">
    <source>
        <dbReference type="EMBL" id="KAE8313107.1"/>
    </source>
</evidence>
<keyword evidence="8" id="KW-0812">Transmembrane</keyword>
<proteinExistence type="inferred from homology"/>
<organism evidence="9 10">
    <name type="scientific">Aspergillus transmontanensis</name>
    <dbReference type="NCBI Taxonomy" id="1034304"/>
    <lineage>
        <taxon>Eukaryota</taxon>
        <taxon>Fungi</taxon>
        <taxon>Dikarya</taxon>
        <taxon>Ascomycota</taxon>
        <taxon>Pezizomycotina</taxon>
        <taxon>Eurotiomycetes</taxon>
        <taxon>Eurotiomycetidae</taxon>
        <taxon>Eurotiales</taxon>
        <taxon>Aspergillaceae</taxon>
        <taxon>Aspergillus</taxon>
        <taxon>Aspergillus subgen. Circumdati</taxon>
    </lineage>
</organism>
<evidence type="ECO:0000256" key="2">
    <source>
        <dbReference type="ARBA" id="ARBA00010617"/>
    </source>
</evidence>
<reference evidence="10" key="1">
    <citation type="submission" date="2019-04" db="EMBL/GenBank/DDBJ databases">
        <title>Friends and foes A comparative genomics studyof 23 Aspergillus species from section Flavi.</title>
        <authorList>
            <consortium name="DOE Joint Genome Institute"/>
            <person name="Kjaerbolling I."/>
            <person name="Vesth T."/>
            <person name="Frisvad J.C."/>
            <person name="Nybo J.L."/>
            <person name="Theobald S."/>
            <person name="Kildgaard S."/>
            <person name="Isbrandt T."/>
            <person name="Kuo A."/>
            <person name="Sato A."/>
            <person name="Lyhne E.K."/>
            <person name="Kogle M.E."/>
            <person name="Wiebenga A."/>
            <person name="Kun R.S."/>
            <person name="Lubbers R.J."/>
            <person name="Makela M.R."/>
            <person name="Barry K."/>
            <person name="Chovatia M."/>
            <person name="Clum A."/>
            <person name="Daum C."/>
            <person name="Haridas S."/>
            <person name="He G."/>
            <person name="LaButti K."/>
            <person name="Lipzen A."/>
            <person name="Mondo S."/>
            <person name="Riley R."/>
            <person name="Salamov A."/>
            <person name="Simmons B.A."/>
            <person name="Magnuson J.K."/>
            <person name="Henrissat B."/>
            <person name="Mortensen U.H."/>
            <person name="Larsen T.O."/>
            <person name="Devries R.P."/>
            <person name="Grigoriev I.V."/>
            <person name="Machida M."/>
            <person name="Baker S.E."/>
            <person name="Andersen M.R."/>
        </authorList>
    </citation>
    <scope>NUCLEOTIDE SEQUENCE [LARGE SCALE GENOMIC DNA]</scope>
    <source>
        <strain evidence="10">CBS 130015</strain>
    </source>
</reference>
<dbReference type="AlphaFoldDB" id="A0A5N6VWT0"/>
<dbReference type="Pfam" id="PF00067">
    <property type="entry name" value="p450"/>
    <property type="match status" value="1"/>
</dbReference>
<evidence type="ECO:0000256" key="4">
    <source>
        <dbReference type="ARBA" id="ARBA00022723"/>
    </source>
</evidence>
<comment type="cofactor">
    <cofactor evidence="1">
        <name>heme</name>
        <dbReference type="ChEBI" id="CHEBI:30413"/>
    </cofactor>
</comment>
<dbReference type="Proteomes" id="UP000325433">
    <property type="component" value="Unassembled WGS sequence"/>
</dbReference>
<dbReference type="SUPFAM" id="SSF48264">
    <property type="entry name" value="Cytochrome P450"/>
    <property type="match status" value="2"/>
</dbReference>
<sequence length="311" mass="35397">MDYLYIHQLCLCSVVALYIVAVAFYRLVLSPLAQFPGPRLAAATGLYEAYFQLLKGGTFIWEINRLHQGCGPIIRPKPNELHIKDPDYYNTLYAGPGRYRNNDPWHSFISFPQSMMSTAEHGLHRAPDPDVPASEKESSRLEDDAVLLMIAGTDAPSQATSITFFHILINPKAYEKLRVELFENIPEMATGSTIHQLKQLPYLSARIKEGLRLSSNITTRLSRIAPDEVLQYGQWSILPGLHTLSMNWAWMYLLLGTLLRRYNLVLHETTERNVEMTRDNFIGQTDFGMNNIQVKVLGGVKEMFCWAIALY</sequence>
<comment type="similarity">
    <text evidence="2">Belongs to the cytochrome P450 family.</text>
</comment>
<name>A0A5N6VWT0_9EURO</name>
<dbReference type="InterPro" id="IPR050121">
    <property type="entry name" value="Cytochrome_P450_monoxygenase"/>
</dbReference>
<evidence type="ECO:0000256" key="8">
    <source>
        <dbReference type="SAM" id="Phobius"/>
    </source>
</evidence>
<dbReference type="EMBL" id="ML738328">
    <property type="protein sequence ID" value="KAE8313107.1"/>
    <property type="molecule type" value="Genomic_DNA"/>
</dbReference>
<gene>
    <name evidence="9" type="ORF">BDV41DRAFT_564624</name>
</gene>
<evidence type="ECO:0000313" key="10">
    <source>
        <dbReference type="Proteomes" id="UP000325433"/>
    </source>
</evidence>
<evidence type="ECO:0000256" key="3">
    <source>
        <dbReference type="ARBA" id="ARBA00022617"/>
    </source>
</evidence>
<feature type="transmembrane region" description="Helical" evidence="8">
    <location>
        <begin position="6"/>
        <end position="29"/>
    </location>
</feature>